<name>A0A6P7GCN5_DIAVI</name>
<dbReference type="AlphaFoldDB" id="A0A6P7GCN5"/>
<evidence type="ECO:0000256" key="1">
    <source>
        <dbReference type="SAM" id="Phobius"/>
    </source>
</evidence>
<dbReference type="InParanoid" id="A0A6P7GCN5"/>
<accession>A0A6P7GCN5</accession>
<dbReference type="RefSeq" id="XP_028147131.1">
    <property type="nucleotide sequence ID" value="XM_028291330.1"/>
</dbReference>
<protein>
    <submittedName>
        <fullName evidence="3">Uncharacterized protein LOC114340568</fullName>
    </submittedName>
</protein>
<feature type="signal peptide" evidence="2">
    <location>
        <begin position="1"/>
        <end position="20"/>
    </location>
</feature>
<keyword evidence="1" id="KW-0472">Membrane</keyword>
<keyword evidence="1" id="KW-1133">Transmembrane helix</keyword>
<gene>
    <name evidence="3" type="primary">LOC114340568</name>
</gene>
<feature type="chain" id="PRO_5027769616" evidence="2">
    <location>
        <begin position="21"/>
        <end position="192"/>
    </location>
</feature>
<feature type="transmembrane region" description="Helical" evidence="1">
    <location>
        <begin position="169"/>
        <end position="189"/>
    </location>
</feature>
<evidence type="ECO:0000256" key="2">
    <source>
        <dbReference type="SAM" id="SignalP"/>
    </source>
</evidence>
<sequence length="192" mass="22360">MEKWCFCLFLLFIWFVSARGANNSEYPDLRPEWSYCYEFTWFGPDYNNVSTYNNTCADYLDETRAEGIPCAAPIVISYDGTLPDMQYLWDNHKESVLCKRSINQMCVKYTYLFNQKIENITYMCSKVQHEGGGNIDSGCYKQKLERGYETEVCVCQSSNGIYPPCNRSVSIFGSINVFLVFGILWLFVYKLF</sequence>
<proteinExistence type="predicted"/>
<reference evidence="3" key="1">
    <citation type="submission" date="2025-08" db="UniProtKB">
        <authorList>
            <consortium name="RefSeq"/>
        </authorList>
    </citation>
    <scope>IDENTIFICATION</scope>
    <source>
        <tissue evidence="3">Whole insect</tissue>
    </source>
</reference>
<keyword evidence="2" id="KW-0732">Signal</keyword>
<organism evidence="3">
    <name type="scientific">Diabrotica virgifera virgifera</name>
    <name type="common">western corn rootworm</name>
    <dbReference type="NCBI Taxonomy" id="50390"/>
    <lineage>
        <taxon>Eukaryota</taxon>
        <taxon>Metazoa</taxon>
        <taxon>Ecdysozoa</taxon>
        <taxon>Arthropoda</taxon>
        <taxon>Hexapoda</taxon>
        <taxon>Insecta</taxon>
        <taxon>Pterygota</taxon>
        <taxon>Neoptera</taxon>
        <taxon>Endopterygota</taxon>
        <taxon>Coleoptera</taxon>
        <taxon>Polyphaga</taxon>
        <taxon>Cucujiformia</taxon>
        <taxon>Chrysomeloidea</taxon>
        <taxon>Chrysomelidae</taxon>
        <taxon>Galerucinae</taxon>
        <taxon>Diabroticina</taxon>
        <taxon>Diabroticites</taxon>
        <taxon>Diabrotica</taxon>
    </lineage>
</organism>
<evidence type="ECO:0000313" key="3">
    <source>
        <dbReference type="RefSeq" id="XP_028147131.1"/>
    </source>
</evidence>
<keyword evidence="1" id="KW-0812">Transmembrane</keyword>